<gene>
    <name evidence="2" type="ORF">EG240_03435</name>
</gene>
<feature type="transmembrane region" description="Helical" evidence="1">
    <location>
        <begin position="156"/>
        <end position="179"/>
    </location>
</feature>
<reference evidence="2 3" key="1">
    <citation type="submission" date="2018-11" db="EMBL/GenBank/DDBJ databases">
        <title>Flavobacterium sp. nov., YIM 102701-2 draft genome.</title>
        <authorList>
            <person name="Li G."/>
            <person name="Jiang Y."/>
        </authorList>
    </citation>
    <scope>NUCLEOTIDE SEQUENCE [LARGE SCALE GENOMIC DNA]</scope>
    <source>
        <strain evidence="2 3">YIM 102701-2</strain>
    </source>
</reference>
<comment type="caution">
    <text evidence="2">The sequence shown here is derived from an EMBL/GenBank/DDBJ whole genome shotgun (WGS) entry which is preliminary data.</text>
</comment>
<evidence type="ECO:0000313" key="3">
    <source>
        <dbReference type="Proteomes" id="UP000275719"/>
    </source>
</evidence>
<organism evidence="2 3">
    <name type="scientific">Paenimyroides tangerinum</name>
    <dbReference type="NCBI Taxonomy" id="2488728"/>
    <lineage>
        <taxon>Bacteria</taxon>
        <taxon>Pseudomonadati</taxon>
        <taxon>Bacteroidota</taxon>
        <taxon>Flavobacteriia</taxon>
        <taxon>Flavobacteriales</taxon>
        <taxon>Flavobacteriaceae</taxon>
        <taxon>Paenimyroides</taxon>
    </lineage>
</organism>
<dbReference type="AlphaFoldDB" id="A0A3P3WAQ4"/>
<sequence>MAKYFVFIDNFSLILPIITIIGIIIGFFYFKKINSAKRILLYLLIASLGTEILSYISARLFGSNLIFLNTYAIIELTLIYSFLRTNTFSLRNFFDIGYLILLSFNIFELINIDYQNFDMFQAYSRSINSIFLLIAAIVIIIDKLNKDAFDPSNKIYYALPFFLVVNALLYLPMNILINFKDIRVYIVWFANTLNISIFFSIIIYQIWKLGRVQKM</sequence>
<feature type="transmembrane region" description="Helical" evidence="1">
    <location>
        <begin position="64"/>
        <end position="83"/>
    </location>
</feature>
<evidence type="ECO:0000256" key="1">
    <source>
        <dbReference type="SAM" id="Phobius"/>
    </source>
</evidence>
<protein>
    <submittedName>
        <fullName evidence="2">Uncharacterized protein</fullName>
    </submittedName>
</protein>
<feature type="transmembrane region" description="Helical" evidence="1">
    <location>
        <begin position="39"/>
        <end position="58"/>
    </location>
</feature>
<keyword evidence="1" id="KW-1133">Transmembrane helix</keyword>
<keyword evidence="1" id="KW-0472">Membrane</keyword>
<feature type="transmembrane region" description="Helical" evidence="1">
    <location>
        <begin position="12"/>
        <end position="30"/>
    </location>
</feature>
<feature type="transmembrane region" description="Helical" evidence="1">
    <location>
        <begin position="185"/>
        <end position="207"/>
    </location>
</feature>
<name>A0A3P3WAQ4_9FLAO</name>
<keyword evidence="3" id="KW-1185">Reference proteome</keyword>
<accession>A0A3P3WAQ4</accession>
<keyword evidence="1" id="KW-0812">Transmembrane</keyword>
<dbReference type="EMBL" id="RQVQ01000006">
    <property type="protein sequence ID" value="RRJ92242.1"/>
    <property type="molecule type" value="Genomic_DNA"/>
</dbReference>
<feature type="transmembrane region" description="Helical" evidence="1">
    <location>
        <begin position="126"/>
        <end position="144"/>
    </location>
</feature>
<proteinExistence type="predicted"/>
<evidence type="ECO:0000313" key="2">
    <source>
        <dbReference type="EMBL" id="RRJ92242.1"/>
    </source>
</evidence>
<feature type="transmembrane region" description="Helical" evidence="1">
    <location>
        <begin position="95"/>
        <end position="114"/>
    </location>
</feature>
<dbReference type="Proteomes" id="UP000275719">
    <property type="component" value="Unassembled WGS sequence"/>
</dbReference>